<organism evidence="2 3">
    <name type="scientific">Spirosoma aureum</name>
    <dbReference type="NCBI Taxonomy" id="2692134"/>
    <lineage>
        <taxon>Bacteria</taxon>
        <taxon>Pseudomonadati</taxon>
        <taxon>Bacteroidota</taxon>
        <taxon>Cytophagia</taxon>
        <taxon>Cytophagales</taxon>
        <taxon>Cytophagaceae</taxon>
        <taxon>Spirosoma</taxon>
    </lineage>
</organism>
<proteinExistence type="predicted"/>
<dbReference type="Proteomes" id="UP000501802">
    <property type="component" value="Chromosome"/>
</dbReference>
<dbReference type="AlphaFoldDB" id="A0A6G9ANF2"/>
<sequence length="425" mass="46963">MLLFALTYLRQLQNVLTDLKKIACQGHCATIFLLVMTMSAGAQSNPAALWNLRTLFQTPTMRWLNSDTSRIRSLVYRGETYGSIAKTDVFAYYATPGSLAGKPELDQHLPGVILVHGGGGKAFAEWAELWARRGYAALAMDLSGRGFDGKRLPNGGPDQDSLHKFSSIDSTGDKQWVYHAVANVIRAHSLLRSLPGVDSGRTAITGISWGGFLTCIVVGLDPRFTAAVPVYGCGFIEQPGGFFYEKEFGTLTTDQKKRWTARYDPQHFVGKAHLPMLWVNGTNDMFYPPNIFSRTYSLVKSPKNYSITTTLKHGHIEGWTPPEIGWFVDSYLTHGTPLPVLSVIGRRSGRVQAVVSGSSPIKLATLSFTTDSTLPYRERYWQTRPANVSGNRIIADAPPAQTTIWLLNVTDERGATVSSAYQFER</sequence>
<dbReference type="KEGG" id="spib:G8759_15230"/>
<dbReference type="InterPro" id="IPR029058">
    <property type="entry name" value="AB_hydrolase_fold"/>
</dbReference>
<protein>
    <submittedName>
        <fullName evidence="2">Prolyl oligopeptidase family serine peptidase</fullName>
    </submittedName>
</protein>
<evidence type="ECO:0000313" key="3">
    <source>
        <dbReference type="Proteomes" id="UP000501802"/>
    </source>
</evidence>
<dbReference type="SUPFAM" id="SSF53474">
    <property type="entry name" value="alpha/beta-Hydrolases"/>
    <property type="match status" value="1"/>
</dbReference>
<dbReference type="Gene3D" id="3.40.50.1820">
    <property type="entry name" value="alpha/beta hydrolase"/>
    <property type="match status" value="1"/>
</dbReference>
<dbReference type="RefSeq" id="WP_167209352.1">
    <property type="nucleotide sequence ID" value="NZ_CP050063.1"/>
</dbReference>
<dbReference type="PANTHER" id="PTHR22946:SF0">
    <property type="entry name" value="DIENELACTONE HYDROLASE DOMAIN-CONTAINING PROTEIN"/>
    <property type="match status" value="1"/>
</dbReference>
<reference evidence="2 3" key="1">
    <citation type="submission" date="2020-03" db="EMBL/GenBank/DDBJ databases">
        <authorList>
            <person name="Kim M.K."/>
        </authorList>
    </citation>
    <scope>NUCLEOTIDE SEQUENCE [LARGE SCALE GENOMIC DNA]</scope>
    <source>
        <strain evidence="2 3">BT328</strain>
    </source>
</reference>
<feature type="domain" description="Acetyl xylan esterase" evidence="1">
    <location>
        <begin position="80"/>
        <end position="231"/>
    </location>
</feature>
<gene>
    <name evidence="2" type="ORF">G8759_15230</name>
</gene>
<keyword evidence="3" id="KW-1185">Reference proteome</keyword>
<dbReference type="Pfam" id="PF05448">
    <property type="entry name" value="AXE1"/>
    <property type="match status" value="1"/>
</dbReference>
<dbReference type="EMBL" id="CP050063">
    <property type="protein sequence ID" value="QIP13866.1"/>
    <property type="molecule type" value="Genomic_DNA"/>
</dbReference>
<dbReference type="InterPro" id="IPR008391">
    <property type="entry name" value="AXE1_dom"/>
</dbReference>
<evidence type="ECO:0000259" key="1">
    <source>
        <dbReference type="Pfam" id="PF05448"/>
    </source>
</evidence>
<evidence type="ECO:0000313" key="2">
    <source>
        <dbReference type="EMBL" id="QIP13866.1"/>
    </source>
</evidence>
<name>A0A6G9ANF2_9BACT</name>
<accession>A0A6G9ANF2</accession>
<dbReference type="PANTHER" id="PTHR22946">
    <property type="entry name" value="DIENELACTONE HYDROLASE DOMAIN-CONTAINING PROTEIN-RELATED"/>
    <property type="match status" value="1"/>
</dbReference>
<dbReference type="InterPro" id="IPR050261">
    <property type="entry name" value="FrsA_esterase"/>
</dbReference>